<name>A6KUM1_RAT</name>
<reference evidence="3" key="1">
    <citation type="submission" date="2005-06" db="EMBL/GenBank/DDBJ databases">
        <authorList>
            <person name="Mural R.J."/>
            <person name="Li P.W."/>
            <person name="Adams M.D."/>
            <person name="Amanatides P.G."/>
            <person name="Baden-Tillson H."/>
            <person name="Barnstead M."/>
            <person name="Chin S.H."/>
            <person name="Dew I."/>
            <person name="Evans C.A."/>
            <person name="Ferriera S."/>
            <person name="Flanigan M."/>
            <person name="Fosler C."/>
            <person name="Glodek A."/>
            <person name="Gu Z."/>
            <person name="Holt R.A."/>
            <person name="Jennings D."/>
            <person name="Kraft C.L."/>
            <person name="Lu F."/>
            <person name="Nguyen T."/>
            <person name="Nusskern D.R."/>
            <person name="Pfannkoch C.M."/>
            <person name="Sitter C."/>
            <person name="Sutton G.G."/>
            <person name="Venter J.C."/>
            <person name="Wang Z."/>
            <person name="Woodage T."/>
            <person name="Zheng X.H."/>
            <person name="Zhong F."/>
        </authorList>
    </citation>
    <scope>NUCLEOTIDE SEQUENCE [LARGE SCALE GENOMIC DNA]</scope>
    <source>
        <strain>BN</strain>
        <strain evidence="3">Sprague-Dawley</strain>
    </source>
</reference>
<protein>
    <submittedName>
        <fullName evidence="2">RCG27477</fullName>
    </submittedName>
</protein>
<accession>A6KUM1</accession>
<dbReference type="AlphaFoldDB" id="A6KUM1"/>
<evidence type="ECO:0000313" key="2">
    <source>
        <dbReference type="EMBL" id="EDL83692.1"/>
    </source>
</evidence>
<keyword evidence="1" id="KW-1133">Transmembrane helix</keyword>
<feature type="transmembrane region" description="Helical" evidence="1">
    <location>
        <begin position="6"/>
        <end position="24"/>
    </location>
</feature>
<dbReference type="EMBL" id="CH474188">
    <property type="protein sequence ID" value="EDL83692.1"/>
    <property type="molecule type" value="Genomic_DNA"/>
</dbReference>
<dbReference type="Proteomes" id="UP000234681">
    <property type="component" value="Unassembled WGS sequence"/>
</dbReference>
<sequence length="27" mass="3137">MYHCPPALVLCILSCILDTFIFIIKRI</sequence>
<evidence type="ECO:0000313" key="3">
    <source>
        <dbReference type="Proteomes" id="UP000234681"/>
    </source>
</evidence>
<evidence type="ECO:0000256" key="1">
    <source>
        <dbReference type="SAM" id="Phobius"/>
    </source>
</evidence>
<keyword evidence="1" id="KW-0472">Membrane</keyword>
<keyword evidence="1" id="KW-0812">Transmembrane</keyword>
<gene>
    <name evidence="2" type="ORF">rCG_27477</name>
</gene>
<organism evidence="2 3">
    <name type="scientific">Rattus norvegicus</name>
    <name type="common">Rat</name>
    <dbReference type="NCBI Taxonomy" id="10116"/>
    <lineage>
        <taxon>Eukaryota</taxon>
        <taxon>Metazoa</taxon>
        <taxon>Chordata</taxon>
        <taxon>Craniata</taxon>
        <taxon>Vertebrata</taxon>
        <taxon>Euteleostomi</taxon>
        <taxon>Mammalia</taxon>
        <taxon>Eutheria</taxon>
        <taxon>Euarchontoglires</taxon>
        <taxon>Glires</taxon>
        <taxon>Rodentia</taxon>
        <taxon>Myomorpha</taxon>
        <taxon>Muroidea</taxon>
        <taxon>Muridae</taxon>
        <taxon>Murinae</taxon>
        <taxon>Rattus</taxon>
    </lineage>
</organism>
<proteinExistence type="predicted"/>